<evidence type="ECO:0000256" key="4">
    <source>
        <dbReference type="ARBA" id="ARBA00022801"/>
    </source>
</evidence>
<keyword evidence="6" id="KW-0482">Metalloprotease</keyword>
<dbReference type="Proteomes" id="UP000786875">
    <property type="component" value="Unassembled WGS sequence"/>
</dbReference>
<dbReference type="InterPro" id="IPR054740">
    <property type="entry name" value="PqqF_N_2"/>
</dbReference>
<feature type="domain" description="Peptidase M16 N-terminal" evidence="7">
    <location>
        <begin position="29"/>
        <end position="151"/>
    </location>
</feature>
<dbReference type="Gene3D" id="3.30.830.10">
    <property type="entry name" value="Metalloenzyme, LuxS/M16 peptidase-like"/>
    <property type="match status" value="2"/>
</dbReference>
<dbReference type="SUPFAM" id="SSF63411">
    <property type="entry name" value="LuxS/MPP-like metallohydrolase"/>
    <property type="match status" value="2"/>
</dbReference>
<accession>A0ABS5T783</accession>
<sequence>MSVISEVQHYQFASGLEVKLHHVPHLCRAAVVWIVPSGSHQEPPEWPGLAHLTEHMVFSGGTTFRDQQRLMPWVQQKGGRINATTQPNYTAYYFEIDPEDLGEGLSRLNDMLTAPCFDVAHLRRETTVIDEEYRLYCHSPEVLTSAALHSQVEYPTAFSQFHIGNLATFGTDLVALGDALQQFFSQHYTAKKSHVWIASPQSTQQQYQQVTSVLGLPSDANVKLNTHSQPTVSESGIITWQNWEGEIQLSQQPGLGISIVLEIETLSDWPLFVELMTDRAPGGLSQVMSQHLGRYFSVRVERHYHDHQQIWFTLWLEGTDFTDEEARECLLIWQRWLMELSKLTAVELDHYQHLAQSRALTLPAMEFLREYALGFIFSFPPKGKAAGRCLQQATSTINTYALLHSRRMSSARRVECQGLSCQFQSTILQLSCPTLRDFPFVFYPRPQPSVLPMALNRKSNVPLKTFQPSSERFCLFIRPATASAISHQVREELTRALSPVLSLAKHYAGEASWQPVMGNDLLYLGFKQFTDFVYCLDLLVKCWPKALPRSSLDDYEILPLRQLLLNMPSLLADDFDQWTVTYTGPSLTESKRVQALLGNLPIDWYTEESVPQRFQQPVQLITQHDHATLIAFIPYDTDSIQELFLYQQLARYYESEFYHQLREVEAVGYAVACRERIFRDHWGLQIILQSSHRSAEQLYIHVLTFFRDLVFTSFRIQPHFSLDIEKSGNKDIDHYLQHRLFPAVQMTKQGGSQPLELEEAHHVLVEKVRRKEGRWIYIE</sequence>
<keyword evidence="3" id="KW-0479">Metal-binding</keyword>
<reference evidence="10 11" key="1">
    <citation type="submission" date="2020-04" db="EMBL/GenBank/DDBJ databases">
        <title>Genome sequencing of Rosenbergiella species.</title>
        <authorList>
            <person name="Alvarez-Perez S."/>
            <person name="Lievens B."/>
        </authorList>
    </citation>
    <scope>NUCLEOTIDE SEQUENCE [LARGE SCALE GENOMIC DNA]</scope>
    <source>
        <strain evidence="10 11">CdVSA20.1</strain>
    </source>
</reference>
<keyword evidence="2" id="KW-0645">Protease</keyword>
<comment type="caution">
    <text evidence="10">The sequence shown here is derived from an EMBL/GenBank/DDBJ whole genome shotgun (WGS) entry which is preliminary data.</text>
</comment>
<dbReference type="InterPro" id="IPR054734">
    <property type="entry name" value="PqqF-like_C_4"/>
</dbReference>
<evidence type="ECO:0000259" key="8">
    <source>
        <dbReference type="Pfam" id="PF22454"/>
    </source>
</evidence>
<evidence type="ECO:0000313" key="10">
    <source>
        <dbReference type="EMBL" id="MBT0728210.1"/>
    </source>
</evidence>
<keyword evidence="11" id="KW-1185">Reference proteome</keyword>
<dbReference type="RefSeq" id="WP_214215584.1">
    <property type="nucleotide sequence ID" value="NZ_JABBFO010000013.1"/>
</dbReference>
<name>A0ABS5T783_9GAMM</name>
<dbReference type="Pfam" id="PF22454">
    <property type="entry name" value="PQQ_syn_pqqF_N_2"/>
    <property type="match status" value="1"/>
</dbReference>
<evidence type="ECO:0000256" key="1">
    <source>
        <dbReference type="ARBA" id="ARBA00007261"/>
    </source>
</evidence>
<dbReference type="Pfam" id="PF22456">
    <property type="entry name" value="PqqF-like_C_4"/>
    <property type="match status" value="1"/>
</dbReference>
<gene>
    <name evidence="10" type="ORF">HGT73_12665</name>
</gene>
<protein>
    <submittedName>
        <fullName evidence="10">Uncharacterized protein</fullName>
    </submittedName>
</protein>
<dbReference type="EMBL" id="JABBFO010000013">
    <property type="protein sequence ID" value="MBT0728210.1"/>
    <property type="molecule type" value="Genomic_DNA"/>
</dbReference>
<dbReference type="InterPro" id="IPR050626">
    <property type="entry name" value="Peptidase_M16"/>
</dbReference>
<dbReference type="InterPro" id="IPR011249">
    <property type="entry name" value="Metalloenz_LuxS/M16"/>
</dbReference>
<evidence type="ECO:0000256" key="6">
    <source>
        <dbReference type="ARBA" id="ARBA00023049"/>
    </source>
</evidence>
<evidence type="ECO:0000259" key="9">
    <source>
        <dbReference type="Pfam" id="PF22456"/>
    </source>
</evidence>
<dbReference type="Pfam" id="PF00675">
    <property type="entry name" value="Peptidase_M16"/>
    <property type="match status" value="1"/>
</dbReference>
<evidence type="ECO:0000256" key="2">
    <source>
        <dbReference type="ARBA" id="ARBA00022670"/>
    </source>
</evidence>
<evidence type="ECO:0000256" key="3">
    <source>
        <dbReference type="ARBA" id="ARBA00022723"/>
    </source>
</evidence>
<evidence type="ECO:0000313" key="11">
    <source>
        <dbReference type="Proteomes" id="UP000786875"/>
    </source>
</evidence>
<keyword evidence="5" id="KW-0862">Zinc</keyword>
<feature type="domain" description="Coenzyme PQQ synthesis protein F-like C-terminal lobe" evidence="9">
    <location>
        <begin position="649"/>
        <end position="708"/>
    </location>
</feature>
<dbReference type="InterPro" id="IPR011765">
    <property type="entry name" value="Pept_M16_N"/>
</dbReference>
<comment type="similarity">
    <text evidence="1">Belongs to the peptidase M16 family.</text>
</comment>
<dbReference type="PANTHER" id="PTHR43690">
    <property type="entry name" value="NARDILYSIN"/>
    <property type="match status" value="1"/>
</dbReference>
<feature type="domain" description="Coenzyme PQQ synthesis protein F N-terminal lobe" evidence="8">
    <location>
        <begin position="269"/>
        <end position="390"/>
    </location>
</feature>
<organism evidence="10 11">
    <name type="scientific">Rosenbergiella australiborealis</name>
    <dbReference type="NCBI Taxonomy" id="1544696"/>
    <lineage>
        <taxon>Bacteria</taxon>
        <taxon>Pseudomonadati</taxon>
        <taxon>Pseudomonadota</taxon>
        <taxon>Gammaproteobacteria</taxon>
        <taxon>Enterobacterales</taxon>
        <taxon>Erwiniaceae</taxon>
        <taxon>Rosenbergiella</taxon>
    </lineage>
</organism>
<proteinExistence type="inferred from homology"/>
<keyword evidence="4" id="KW-0378">Hydrolase</keyword>
<evidence type="ECO:0000259" key="7">
    <source>
        <dbReference type="Pfam" id="PF00675"/>
    </source>
</evidence>
<dbReference type="PANTHER" id="PTHR43690:SF18">
    <property type="entry name" value="INSULIN-DEGRADING ENZYME-RELATED"/>
    <property type="match status" value="1"/>
</dbReference>
<evidence type="ECO:0000256" key="5">
    <source>
        <dbReference type="ARBA" id="ARBA00022833"/>
    </source>
</evidence>